<evidence type="ECO:0000313" key="1">
    <source>
        <dbReference type="EMBL" id="MEQ2307407.1"/>
    </source>
</evidence>
<organism evidence="1 2">
    <name type="scientific">Ameca splendens</name>
    <dbReference type="NCBI Taxonomy" id="208324"/>
    <lineage>
        <taxon>Eukaryota</taxon>
        <taxon>Metazoa</taxon>
        <taxon>Chordata</taxon>
        <taxon>Craniata</taxon>
        <taxon>Vertebrata</taxon>
        <taxon>Euteleostomi</taxon>
        <taxon>Actinopterygii</taxon>
        <taxon>Neopterygii</taxon>
        <taxon>Teleostei</taxon>
        <taxon>Neoteleostei</taxon>
        <taxon>Acanthomorphata</taxon>
        <taxon>Ovalentaria</taxon>
        <taxon>Atherinomorphae</taxon>
        <taxon>Cyprinodontiformes</taxon>
        <taxon>Goodeidae</taxon>
        <taxon>Ameca</taxon>
    </lineage>
</organism>
<evidence type="ECO:0000313" key="2">
    <source>
        <dbReference type="Proteomes" id="UP001469553"/>
    </source>
</evidence>
<dbReference type="Proteomes" id="UP001469553">
    <property type="component" value="Unassembled WGS sequence"/>
</dbReference>
<protein>
    <submittedName>
        <fullName evidence="1">Uncharacterized protein</fullName>
    </submittedName>
</protein>
<dbReference type="EMBL" id="JAHRIP010067204">
    <property type="protein sequence ID" value="MEQ2307407.1"/>
    <property type="molecule type" value="Genomic_DNA"/>
</dbReference>
<accession>A0ABV0ZMF1</accession>
<sequence length="102" mass="10968">MWLPLVSQTFPCPHLASSMSFSQSPSYPTITSGELFLLVSYDVLWPCSGSRTGTVLSLRHLIDTLLPVTCAYTETMNQVIGSSSLVLLLMSPAGCTKVPLAC</sequence>
<gene>
    <name evidence="1" type="ORF">AMECASPLE_017956</name>
</gene>
<reference evidence="1 2" key="1">
    <citation type="submission" date="2021-06" db="EMBL/GenBank/DDBJ databases">
        <authorList>
            <person name="Palmer J.M."/>
        </authorList>
    </citation>
    <scope>NUCLEOTIDE SEQUENCE [LARGE SCALE GENOMIC DNA]</scope>
    <source>
        <strain evidence="1 2">AS_MEX2019</strain>
        <tissue evidence="1">Muscle</tissue>
    </source>
</reference>
<proteinExistence type="predicted"/>
<comment type="caution">
    <text evidence="1">The sequence shown here is derived from an EMBL/GenBank/DDBJ whole genome shotgun (WGS) entry which is preliminary data.</text>
</comment>
<name>A0ABV0ZMF1_9TELE</name>
<keyword evidence="2" id="KW-1185">Reference proteome</keyword>